<feature type="domain" description="Palmitoyltransferase DHHC" evidence="9">
    <location>
        <begin position="153"/>
        <end position="278"/>
    </location>
</feature>
<reference evidence="10" key="1">
    <citation type="journal article" date="2022" name="Front. Genet.">
        <title>Chromosome-Scale Assembly of the Dendrobium nobile Genome Provides Insights Into the Molecular Mechanism of the Biosynthesis of the Medicinal Active Ingredient of Dendrobium.</title>
        <authorList>
            <person name="Xu Q."/>
            <person name="Niu S.-C."/>
            <person name="Li K.-L."/>
            <person name="Zheng P.-J."/>
            <person name="Zhang X.-J."/>
            <person name="Jia Y."/>
            <person name="Liu Y."/>
            <person name="Niu Y.-X."/>
            <person name="Yu L.-H."/>
            <person name="Chen D.-F."/>
            <person name="Zhang G.-Q."/>
        </authorList>
    </citation>
    <scope>NUCLEOTIDE SEQUENCE</scope>
    <source>
        <tissue evidence="10">Leaf</tissue>
    </source>
</reference>
<dbReference type="GO" id="GO:0005794">
    <property type="term" value="C:Golgi apparatus"/>
    <property type="evidence" value="ECO:0007669"/>
    <property type="project" value="TreeGrafter"/>
</dbReference>
<dbReference type="Pfam" id="PF01529">
    <property type="entry name" value="DHHC"/>
    <property type="match status" value="1"/>
</dbReference>
<keyword evidence="3 8" id="KW-0808">Transferase</keyword>
<feature type="transmembrane region" description="Helical" evidence="8">
    <location>
        <begin position="74"/>
        <end position="96"/>
    </location>
</feature>
<organism evidence="10 11">
    <name type="scientific">Dendrobium nobile</name>
    <name type="common">Orchid</name>
    <dbReference type="NCBI Taxonomy" id="94219"/>
    <lineage>
        <taxon>Eukaryota</taxon>
        <taxon>Viridiplantae</taxon>
        <taxon>Streptophyta</taxon>
        <taxon>Embryophyta</taxon>
        <taxon>Tracheophyta</taxon>
        <taxon>Spermatophyta</taxon>
        <taxon>Magnoliopsida</taxon>
        <taxon>Liliopsida</taxon>
        <taxon>Asparagales</taxon>
        <taxon>Orchidaceae</taxon>
        <taxon>Epidendroideae</taxon>
        <taxon>Malaxideae</taxon>
        <taxon>Dendrobiinae</taxon>
        <taxon>Dendrobium</taxon>
    </lineage>
</organism>
<comment type="domain">
    <text evidence="8">The DHHC domain is required for palmitoyltransferase activity.</text>
</comment>
<dbReference type="PANTHER" id="PTHR22883:SF471">
    <property type="entry name" value="S-ACYLTRANSFERASE"/>
    <property type="match status" value="1"/>
</dbReference>
<gene>
    <name evidence="10" type="ORF">KFK09_003225</name>
</gene>
<dbReference type="OrthoDB" id="4096362at2759"/>
<dbReference type="InterPro" id="IPR001594">
    <property type="entry name" value="Palmitoyltrfase_DHHC"/>
</dbReference>
<sequence length="435" mass="49396">MATSKPKRLYQAWKGSNRFFCGGRLIFGPDVASVFLSTLLIAGPSFAFCFQVIEKIHKHEMHESKHVGFSRHHTLGFPVLIVGLFISIADLVFLFLTSGTDPGIVPRNKQPPEPDEAFDATSSSMEWISGALPNLKLPRTKDVLVNGLMVKVKYCDTCLLYRPPRASHCSICNNCVQKFDHHCPWVGQCIGVRNYPFFFLFISLSTILCVYVFTFSWINVIYEKKYYGNSLWESMKGEVLSLVLIVYTFISVWFVGGLTVFHIYLISTNQTTYENFRYQYDKKENPYNKGILKNFGAVYCSKIPPSLNNFRSWVIEEEVKVKSMTSKQSIETILQKEIVDLEMGRKPDPDGNVSIPNLLRNLDYSEINDNLKVNDGNEVEAVVPFTFPIIELPVIHVPIDSNQCCLASDGRVVDENAGEVHFPNQSLHPLHALRK</sequence>
<dbReference type="EMBL" id="JAGYWB010000003">
    <property type="protein sequence ID" value="KAI0527620.1"/>
    <property type="molecule type" value="Genomic_DNA"/>
</dbReference>
<evidence type="ECO:0000259" key="9">
    <source>
        <dbReference type="Pfam" id="PF01529"/>
    </source>
</evidence>
<dbReference type="GO" id="GO:0016020">
    <property type="term" value="C:membrane"/>
    <property type="evidence" value="ECO:0007669"/>
    <property type="project" value="UniProtKB-SubCell"/>
</dbReference>
<keyword evidence="11" id="KW-1185">Reference proteome</keyword>
<evidence type="ECO:0000256" key="6">
    <source>
        <dbReference type="ARBA" id="ARBA00023136"/>
    </source>
</evidence>
<name>A0A8T3C8G1_DENNO</name>
<comment type="catalytic activity">
    <reaction evidence="8">
        <text>L-cysteinyl-[protein] + hexadecanoyl-CoA = S-hexadecanoyl-L-cysteinyl-[protein] + CoA</text>
        <dbReference type="Rhea" id="RHEA:36683"/>
        <dbReference type="Rhea" id="RHEA-COMP:10131"/>
        <dbReference type="Rhea" id="RHEA-COMP:11032"/>
        <dbReference type="ChEBI" id="CHEBI:29950"/>
        <dbReference type="ChEBI" id="CHEBI:57287"/>
        <dbReference type="ChEBI" id="CHEBI:57379"/>
        <dbReference type="ChEBI" id="CHEBI:74151"/>
        <dbReference type="EC" id="2.3.1.225"/>
    </reaction>
</comment>
<dbReference type="SMR" id="A0A8T3C8G1"/>
<dbReference type="EC" id="2.3.1.225" evidence="8"/>
<dbReference type="GO" id="GO:0019706">
    <property type="term" value="F:protein-cysteine S-palmitoyltransferase activity"/>
    <property type="evidence" value="ECO:0007669"/>
    <property type="project" value="UniProtKB-EC"/>
</dbReference>
<protein>
    <recommendedName>
        <fullName evidence="8">S-acyltransferase</fullName>
        <ecNumber evidence="8">2.3.1.225</ecNumber>
    </recommendedName>
    <alternativeName>
        <fullName evidence="8">Palmitoyltransferase</fullName>
    </alternativeName>
</protein>
<comment type="similarity">
    <text evidence="2 8">Belongs to the DHHC palmitoyltransferase family.</text>
</comment>
<comment type="caution">
    <text evidence="10">The sequence shown here is derived from an EMBL/GenBank/DDBJ whole genome shotgun (WGS) entry which is preliminary data.</text>
</comment>
<evidence type="ECO:0000256" key="3">
    <source>
        <dbReference type="ARBA" id="ARBA00022679"/>
    </source>
</evidence>
<feature type="transmembrane region" description="Helical" evidence="8">
    <location>
        <begin position="197"/>
        <end position="218"/>
    </location>
</feature>
<keyword evidence="5 8" id="KW-1133">Transmembrane helix</keyword>
<keyword evidence="7 8" id="KW-0012">Acyltransferase</keyword>
<proteinExistence type="inferred from homology"/>
<comment type="subcellular location">
    <subcellularLocation>
        <location evidence="1">Membrane</location>
        <topology evidence="1">Multi-pass membrane protein</topology>
    </subcellularLocation>
</comment>
<dbReference type="AlphaFoldDB" id="A0A8T3C8G1"/>
<dbReference type="Proteomes" id="UP000829196">
    <property type="component" value="Unassembled WGS sequence"/>
</dbReference>
<dbReference type="GO" id="GO:0005783">
    <property type="term" value="C:endoplasmic reticulum"/>
    <property type="evidence" value="ECO:0007669"/>
    <property type="project" value="TreeGrafter"/>
</dbReference>
<evidence type="ECO:0000256" key="5">
    <source>
        <dbReference type="ARBA" id="ARBA00022989"/>
    </source>
</evidence>
<evidence type="ECO:0000256" key="2">
    <source>
        <dbReference type="ARBA" id="ARBA00008574"/>
    </source>
</evidence>
<evidence type="ECO:0000256" key="7">
    <source>
        <dbReference type="ARBA" id="ARBA00023315"/>
    </source>
</evidence>
<dbReference type="PROSITE" id="PS50216">
    <property type="entry name" value="DHHC"/>
    <property type="match status" value="1"/>
</dbReference>
<dbReference type="PANTHER" id="PTHR22883">
    <property type="entry name" value="ZINC FINGER DHHC DOMAIN CONTAINING PROTEIN"/>
    <property type="match status" value="1"/>
</dbReference>
<dbReference type="GO" id="GO:0006612">
    <property type="term" value="P:protein targeting to membrane"/>
    <property type="evidence" value="ECO:0007669"/>
    <property type="project" value="TreeGrafter"/>
</dbReference>
<evidence type="ECO:0000256" key="8">
    <source>
        <dbReference type="RuleBase" id="RU079119"/>
    </source>
</evidence>
<feature type="transmembrane region" description="Helical" evidence="8">
    <location>
        <begin position="239"/>
        <end position="265"/>
    </location>
</feature>
<evidence type="ECO:0000313" key="11">
    <source>
        <dbReference type="Proteomes" id="UP000829196"/>
    </source>
</evidence>
<evidence type="ECO:0000256" key="4">
    <source>
        <dbReference type="ARBA" id="ARBA00022692"/>
    </source>
</evidence>
<dbReference type="InterPro" id="IPR039859">
    <property type="entry name" value="PFA4/ZDH16/20/ERF2-like"/>
</dbReference>
<accession>A0A8T3C8G1</accession>
<keyword evidence="4 8" id="KW-0812">Transmembrane</keyword>
<evidence type="ECO:0000313" key="10">
    <source>
        <dbReference type="EMBL" id="KAI0527620.1"/>
    </source>
</evidence>
<keyword evidence="6 8" id="KW-0472">Membrane</keyword>
<evidence type="ECO:0000256" key="1">
    <source>
        <dbReference type="ARBA" id="ARBA00004141"/>
    </source>
</evidence>